<gene>
    <name evidence="12" type="ORF">M9458_009557</name>
</gene>
<evidence type="ECO:0000256" key="7">
    <source>
        <dbReference type="ARBA" id="ARBA00023125"/>
    </source>
</evidence>
<protein>
    <recommendedName>
        <fullName evidence="4">PCNA-interacting partner</fullName>
    </recommendedName>
    <alternativeName>
        <fullName evidence="10">PARP-1 binding protein</fullName>
    </alternativeName>
    <alternativeName>
        <fullName evidence="11">PARP1-binding protein</fullName>
    </alternativeName>
</protein>
<accession>A0ABD0RD51</accession>
<comment type="similarity">
    <text evidence="3">Belongs to the PARI family.</text>
</comment>
<evidence type="ECO:0000256" key="2">
    <source>
        <dbReference type="ARBA" id="ARBA00004496"/>
    </source>
</evidence>
<dbReference type="AlphaFoldDB" id="A0ABD0RD51"/>
<evidence type="ECO:0000256" key="4">
    <source>
        <dbReference type="ARBA" id="ARBA00014320"/>
    </source>
</evidence>
<keyword evidence="7" id="KW-0238">DNA-binding</keyword>
<evidence type="ECO:0000256" key="6">
    <source>
        <dbReference type="ARBA" id="ARBA00022763"/>
    </source>
</evidence>
<comment type="caution">
    <text evidence="12">The sequence shown here is derived from an EMBL/GenBank/DDBJ whole genome shotgun (WGS) entry which is preliminary data.</text>
</comment>
<dbReference type="EMBL" id="JAMKFB020000004">
    <property type="protein sequence ID" value="KAL0195985.1"/>
    <property type="molecule type" value="Genomic_DNA"/>
</dbReference>
<evidence type="ECO:0000256" key="1">
    <source>
        <dbReference type="ARBA" id="ARBA00004123"/>
    </source>
</evidence>
<sequence length="78" mass="9139">EHGDFGVALSEVLAAWKYFLLDKLQLSHNDIPLPQNYDLIRKEYDCFLKRTNTVDLIDVFITFKELRINEDPEEPLTA</sequence>
<dbReference type="Proteomes" id="UP001529510">
    <property type="component" value="Unassembled WGS sequence"/>
</dbReference>
<evidence type="ECO:0000256" key="8">
    <source>
        <dbReference type="ARBA" id="ARBA00023204"/>
    </source>
</evidence>
<evidence type="ECO:0000256" key="9">
    <source>
        <dbReference type="ARBA" id="ARBA00023242"/>
    </source>
</evidence>
<dbReference type="PANTHER" id="PTHR32121:SF0">
    <property type="entry name" value="PCNA-INTERACTING PARTNER"/>
    <property type="match status" value="1"/>
</dbReference>
<feature type="non-terminal residue" evidence="12">
    <location>
        <position position="1"/>
    </location>
</feature>
<organism evidence="12 13">
    <name type="scientific">Cirrhinus mrigala</name>
    <name type="common">Mrigala</name>
    <dbReference type="NCBI Taxonomy" id="683832"/>
    <lineage>
        <taxon>Eukaryota</taxon>
        <taxon>Metazoa</taxon>
        <taxon>Chordata</taxon>
        <taxon>Craniata</taxon>
        <taxon>Vertebrata</taxon>
        <taxon>Euteleostomi</taxon>
        <taxon>Actinopterygii</taxon>
        <taxon>Neopterygii</taxon>
        <taxon>Teleostei</taxon>
        <taxon>Ostariophysi</taxon>
        <taxon>Cypriniformes</taxon>
        <taxon>Cyprinidae</taxon>
        <taxon>Labeoninae</taxon>
        <taxon>Labeonini</taxon>
        <taxon>Cirrhinus</taxon>
    </lineage>
</organism>
<dbReference type="GO" id="GO:0005737">
    <property type="term" value="C:cytoplasm"/>
    <property type="evidence" value="ECO:0007669"/>
    <property type="project" value="UniProtKB-SubCell"/>
</dbReference>
<reference evidence="12 13" key="1">
    <citation type="submission" date="2024-05" db="EMBL/GenBank/DDBJ databases">
        <title>Genome sequencing and assembly of Indian major carp, Cirrhinus mrigala (Hamilton, 1822).</title>
        <authorList>
            <person name="Mohindra V."/>
            <person name="Chowdhury L.M."/>
            <person name="Lal K."/>
            <person name="Jena J.K."/>
        </authorList>
    </citation>
    <scope>NUCLEOTIDE SEQUENCE [LARGE SCALE GENOMIC DNA]</scope>
    <source>
        <strain evidence="12">CM1030</strain>
        <tissue evidence="12">Blood</tissue>
    </source>
</reference>
<evidence type="ECO:0000313" key="12">
    <source>
        <dbReference type="EMBL" id="KAL0195985.1"/>
    </source>
</evidence>
<name>A0ABD0RD51_CIRMR</name>
<evidence type="ECO:0000256" key="3">
    <source>
        <dbReference type="ARBA" id="ARBA00009135"/>
    </source>
</evidence>
<dbReference type="PANTHER" id="PTHR32121">
    <property type="entry name" value="PCNA-INTERACTING PARTNER"/>
    <property type="match status" value="1"/>
</dbReference>
<feature type="non-terminal residue" evidence="12">
    <location>
        <position position="78"/>
    </location>
</feature>
<evidence type="ECO:0000313" key="13">
    <source>
        <dbReference type="Proteomes" id="UP001529510"/>
    </source>
</evidence>
<dbReference type="GO" id="GO:0005634">
    <property type="term" value="C:nucleus"/>
    <property type="evidence" value="ECO:0007669"/>
    <property type="project" value="UniProtKB-SubCell"/>
</dbReference>
<keyword evidence="9" id="KW-0539">Nucleus</keyword>
<evidence type="ECO:0000256" key="10">
    <source>
        <dbReference type="ARBA" id="ARBA00031632"/>
    </source>
</evidence>
<comment type="subcellular location">
    <subcellularLocation>
        <location evidence="2">Cytoplasm</location>
    </subcellularLocation>
    <subcellularLocation>
        <location evidence="1">Nucleus</location>
    </subcellularLocation>
</comment>
<evidence type="ECO:0000256" key="5">
    <source>
        <dbReference type="ARBA" id="ARBA00022490"/>
    </source>
</evidence>
<dbReference type="GO" id="GO:0003677">
    <property type="term" value="F:DNA binding"/>
    <property type="evidence" value="ECO:0007669"/>
    <property type="project" value="UniProtKB-KW"/>
</dbReference>
<keyword evidence="6" id="KW-0227">DNA damage</keyword>
<keyword evidence="5" id="KW-0963">Cytoplasm</keyword>
<evidence type="ECO:0000256" key="11">
    <source>
        <dbReference type="ARBA" id="ARBA00032731"/>
    </source>
</evidence>
<keyword evidence="13" id="KW-1185">Reference proteome</keyword>
<dbReference type="GO" id="GO:0006281">
    <property type="term" value="P:DNA repair"/>
    <property type="evidence" value="ECO:0007669"/>
    <property type="project" value="UniProtKB-KW"/>
</dbReference>
<keyword evidence="8" id="KW-0234">DNA repair</keyword>
<proteinExistence type="inferred from homology"/>
<dbReference type="InterPro" id="IPR038932">
    <property type="entry name" value="PARPBP"/>
</dbReference>